<reference evidence="1 2" key="1">
    <citation type="journal article" date="2018" name="Mar. Genomics">
        <title>Complete genome sequence of Marinifilaceae bacterium strain SPP2, isolated from the Antarctic marine sediment.</title>
        <authorList>
            <person name="Watanabe M."/>
            <person name="Kojima H."/>
            <person name="Fukui M."/>
        </authorList>
    </citation>
    <scope>NUCLEOTIDE SEQUENCE [LARGE SCALE GENOMIC DNA]</scope>
    <source>
        <strain evidence="1 2">SPP2</strain>
    </source>
</reference>
<sequence length="282" mass="31703">MFNILSVNPAFAGADKDIVVSAINRQQWVGFENAPVTTVFNISTPITFMGADHGVGLTILSDKLGFEKNTGMRFSYAYQKKIGESSLNIGFSFGFQNNSLKGEWFVPDGDGFSSPEDDLGSASVDDSKMVFDLGLGIYYKTDNFYVGTSVSHLNKPNIGYNENIETYLARHYYAMAGYRYELDESWEVLPSIFYKTDAVVSQFDINTNIRYNKKIWGGVSYRVDDAIVGLLGVLFNNGIQIGYAYDISTSKIAKGSHEFLLAYRFNTKLEKRNQKYKSIRFL</sequence>
<organism evidence="1 2">
    <name type="scientific">Labilibaculum antarcticum</name>
    <dbReference type="NCBI Taxonomy" id="1717717"/>
    <lineage>
        <taxon>Bacteria</taxon>
        <taxon>Pseudomonadati</taxon>
        <taxon>Bacteroidota</taxon>
        <taxon>Bacteroidia</taxon>
        <taxon>Marinilabiliales</taxon>
        <taxon>Marinifilaceae</taxon>
        <taxon>Labilibaculum</taxon>
    </lineage>
</organism>
<dbReference type="EMBL" id="AP018042">
    <property type="protein sequence ID" value="BAX80292.1"/>
    <property type="molecule type" value="Genomic_DNA"/>
</dbReference>
<evidence type="ECO:0000313" key="1">
    <source>
        <dbReference type="EMBL" id="BAX80292.1"/>
    </source>
</evidence>
<accession>A0A1Y1CJY5</accession>
<name>A0A1Y1CJY5_9BACT</name>
<dbReference type="Proteomes" id="UP000218267">
    <property type="component" value="Chromosome"/>
</dbReference>
<dbReference type="AlphaFoldDB" id="A0A1Y1CJY5"/>
<gene>
    <name evidence="1" type="ORF">ALGA_1933</name>
</gene>
<protein>
    <recommendedName>
        <fullName evidence="3">Type IX secretion system membrane protein PorP/SprF</fullName>
    </recommendedName>
</protein>
<evidence type="ECO:0008006" key="3">
    <source>
        <dbReference type="Google" id="ProtNLM"/>
    </source>
</evidence>
<dbReference type="Pfam" id="PF11751">
    <property type="entry name" value="PorP_SprF"/>
    <property type="match status" value="1"/>
</dbReference>
<dbReference type="InterPro" id="IPR019861">
    <property type="entry name" value="PorP/SprF_Bacteroidetes"/>
</dbReference>
<dbReference type="KEGG" id="mbas:ALGA_1933"/>
<reference evidence="2" key="2">
    <citation type="journal article" date="2020" name="Antonie Van Leeuwenhoek">
        <title>Labilibaculum antarcticum sp. nov., a novel facultative anaerobic, psychrotorelant bacterium isolated from marine sediment of Antarctica.</title>
        <authorList>
            <person name="Watanabe M."/>
            <person name="Kojima H."/>
            <person name="Fukui M."/>
        </authorList>
    </citation>
    <scope>NUCLEOTIDE SEQUENCE [LARGE SCALE GENOMIC DNA]</scope>
    <source>
        <strain evidence="2">SPP2</strain>
    </source>
</reference>
<proteinExistence type="predicted"/>
<dbReference type="NCBIfam" id="TIGR03519">
    <property type="entry name" value="T9SS_PorP_fam"/>
    <property type="match status" value="1"/>
</dbReference>
<keyword evidence="2" id="KW-1185">Reference proteome</keyword>
<evidence type="ECO:0000313" key="2">
    <source>
        <dbReference type="Proteomes" id="UP000218267"/>
    </source>
</evidence>